<keyword evidence="1" id="KW-0560">Oxidoreductase</keyword>
<feature type="domain" description="NADP-dependent oxidoreductase" evidence="2">
    <location>
        <begin position="16"/>
        <end position="305"/>
    </location>
</feature>
<dbReference type="InterPro" id="IPR036812">
    <property type="entry name" value="NAD(P)_OxRdtase_dom_sf"/>
</dbReference>
<dbReference type="EMBL" id="ML210259">
    <property type="protein sequence ID" value="TFK21743.1"/>
    <property type="molecule type" value="Genomic_DNA"/>
</dbReference>
<reference evidence="3 4" key="1">
    <citation type="journal article" date="2019" name="Nat. Ecol. Evol.">
        <title>Megaphylogeny resolves global patterns of mushroom evolution.</title>
        <authorList>
            <person name="Varga T."/>
            <person name="Krizsan K."/>
            <person name="Foldi C."/>
            <person name="Dima B."/>
            <person name="Sanchez-Garcia M."/>
            <person name="Sanchez-Ramirez S."/>
            <person name="Szollosi G.J."/>
            <person name="Szarkandi J.G."/>
            <person name="Papp V."/>
            <person name="Albert L."/>
            <person name="Andreopoulos W."/>
            <person name="Angelini C."/>
            <person name="Antonin V."/>
            <person name="Barry K.W."/>
            <person name="Bougher N.L."/>
            <person name="Buchanan P."/>
            <person name="Buyck B."/>
            <person name="Bense V."/>
            <person name="Catcheside P."/>
            <person name="Chovatia M."/>
            <person name="Cooper J."/>
            <person name="Damon W."/>
            <person name="Desjardin D."/>
            <person name="Finy P."/>
            <person name="Geml J."/>
            <person name="Haridas S."/>
            <person name="Hughes K."/>
            <person name="Justo A."/>
            <person name="Karasinski D."/>
            <person name="Kautmanova I."/>
            <person name="Kiss B."/>
            <person name="Kocsube S."/>
            <person name="Kotiranta H."/>
            <person name="LaButti K.M."/>
            <person name="Lechner B.E."/>
            <person name="Liimatainen K."/>
            <person name="Lipzen A."/>
            <person name="Lukacs Z."/>
            <person name="Mihaltcheva S."/>
            <person name="Morgado L.N."/>
            <person name="Niskanen T."/>
            <person name="Noordeloos M.E."/>
            <person name="Ohm R.A."/>
            <person name="Ortiz-Santana B."/>
            <person name="Ovrebo C."/>
            <person name="Racz N."/>
            <person name="Riley R."/>
            <person name="Savchenko A."/>
            <person name="Shiryaev A."/>
            <person name="Soop K."/>
            <person name="Spirin V."/>
            <person name="Szebenyi C."/>
            <person name="Tomsovsky M."/>
            <person name="Tulloss R.E."/>
            <person name="Uehling J."/>
            <person name="Grigoriev I.V."/>
            <person name="Vagvolgyi C."/>
            <person name="Papp T."/>
            <person name="Martin F.M."/>
            <person name="Miettinen O."/>
            <person name="Hibbett D.S."/>
            <person name="Nagy L.G."/>
        </authorList>
    </citation>
    <scope>NUCLEOTIDE SEQUENCE [LARGE SCALE GENOMIC DNA]</scope>
    <source>
        <strain evidence="3 4">CBS 121175</strain>
    </source>
</reference>
<dbReference type="PANTHER" id="PTHR43625">
    <property type="entry name" value="AFLATOXIN B1 ALDEHYDE REDUCTASE"/>
    <property type="match status" value="1"/>
</dbReference>
<accession>A0A5C3KPE0</accession>
<dbReference type="AlphaFoldDB" id="A0A5C3KPE0"/>
<dbReference type="InterPro" id="IPR023210">
    <property type="entry name" value="NADP_OxRdtase_dom"/>
</dbReference>
<evidence type="ECO:0000313" key="4">
    <source>
        <dbReference type="Proteomes" id="UP000307440"/>
    </source>
</evidence>
<protein>
    <submittedName>
        <fullName evidence="3">Aldo/keto reductase</fullName>
    </submittedName>
</protein>
<proteinExistence type="predicted"/>
<dbReference type="InterPro" id="IPR020471">
    <property type="entry name" value="AKR"/>
</dbReference>
<dbReference type="Proteomes" id="UP000307440">
    <property type="component" value="Unassembled WGS sequence"/>
</dbReference>
<gene>
    <name evidence="3" type="ORF">FA15DRAFT_597348</name>
</gene>
<dbReference type="Gene3D" id="3.20.20.100">
    <property type="entry name" value="NADP-dependent oxidoreductase domain"/>
    <property type="match status" value="1"/>
</dbReference>
<dbReference type="Pfam" id="PF00248">
    <property type="entry name" value="Aldo_ket_red"/>
    <property type="match status" value="1"/>
</dbReference>
<dbReference type="GO" id="GO:0005737">
    <property type="term" value="C:cytoplasm"/>
    <property type="evidence" value="ECO:0007669"/>
    <property type="project" value="TreeGrafter"/>
</dbReference>
<dbReference type="STRING" id="230819.A0A5C3KPE0"/>
<evidence type="ECO:0000313" key="3">
    <source>
        <dbReference type="EMBL" id="TFK21743.1"/>
    </source>
</evidence>
<dbReference type="InterPro" id="IPR050791">
    <property type="entry name" value="Aldo-Keto_reductase"/>
</dbReference>
<keyword evidence="4" id="KW-1185">Reference proteome</keyword>
<dbReference type="PRINTS" id="PR00069">
    <property type="entry name" value="ALDKETRDTASE"/>
</dbReference>
<dbReference type="SUPFAM" id="SSF51430">
    <property type="entry name" value="NAD(P)-linked oxidoreductase"/>
    <property type="match status" value="1"/>
</dbReference>
<organism evidence="3 4">
    <name type="scientific">Coprinopsis marcescibilis</name>
    <name type="common">Agaric fungus</name>
    <name type="synonym">Psathyrella marcescibilis</name>
    <dbReference type="NCBI Taxonomy" id="230819"/>
    <lineage>
        <taxon>Eukaryota</taxon>
        <taxon>Fungi</taxon>
        <taxon>Dikarya</taxon>
        <taxon>Basidiomycota</taxon>
        <taxon>Agaricomycotina</taxon>
        <taxon>Agaricomycetes</taxon>
        <taxon>Agaricomycetidae</taxon>
        <taxon>Agaricales</taxon>
        <taxon>Agaricineae</taxon>
        <taxon>Psathyrellaceae</taxon>
        <taxon>Coprinopsis</taxon>
    </lineage>
</organism>
<evidence type="ECO:0000259" key="2">
    <source>
        <dbReference type="Pfam" id="PF00248"/>
    </source>
</evidence>
<name>A0A5C3KPE0_COPMA</name>
<dbReference type="OrthoDB" id="37537at2759"/>
<dbReference type="GO" id="GO:0016491">
    <property type="term" value="F:oxidoreductase activity"/>
    <property type="evidence" value="ECO:0007669"/>
    <property type="project" value="UniProtKB-KW"/>
</dbReference>
<evidence type="ECO:0000256" key="1">
    <source>
        <dbReference type="ARBA" id="ARBA00023002"/>
    </source>
</evidence>
<dbReference type="PANTHER" id="PTHR43625:SF40">
    <property type="entry name" value="ALDO-KETO REDUCTASE YAKC [NADP(+)]"/>
    <property type="match status" value="1"/>
</dbReference>
<sequence length="336" mass="37506">MPNMPTRKIGNDQVPEIGLGAMGLSSFYGSVGTDEERLKLLDAAYEMGCTFWDTADIYGDSEELIGKWFKRSGKRDEIFLASKFGFDRKTLNSANGNPKYAEESLERSLSRLGVDHIDLYYLHRADAKVPIETTVGAMSKMVKEGKVRYIGLSEISGSTLKRAHAVHPISAVQVEYSPFALDIEDEKIALLKTCRELGVPVVAYSPLGRGLLTGRYRSLDDFEPEDFRRQIPMRNFDKIMTLVENIKGIADKHNATPAQVSLAWLLAQGNDIFVIPGTKKVQYLKENVGAAKVHISKEEESEIRAYAKKALDVSHGPRYPKAMMDLLFVETPPLKT</sequence>